<organism evidence="2 3">
    <name type="scientific">Candidatus Segetimicrobium genomatis</name>
    <dbReference type="NCBI Taxonomy" id="2569760"/>
    <lineage>
        <taxon>Bacteria</taxon>
        <taxon>Bacillati</taxon>
        <taxon>Candidatus Sysuimicrobiota</taxon>
        <taxon>Candidatus Sysuimicrobiia</taxon>
        <taxon>Candidatus Sysuimicrobiales</taxon>
        <taxon>Candidatus Segetimicrobiaceae</taxon>
        <taxon>Candidatus Segetimicrobium</taxon>
    </lineage>
</organism>
<dbReference type="Proteomes" id="UP000318509">
    <property type="component" value="Unassembled WGS sequence"/>
</dbReference>
<name>A0A537JVZ3_9BACT</name>
<comment type="caution">
    <text evidence="2">The sequence shown here is derived from an EMBL/GenBank/DDBJ whole genome shotgun (WGS) entry which is preliminary data.</text>
</comment>
<dbReference type="AlphaFoldDB" id="A0A537JVZ3"/>
<evidence type="ECO:0000256" key="1">
    <source>
        <dbReference type="SAM" id="MobiDB-lite"/>
    </source>
</evidence>
<evidence type="ECO:0000313" key="3">
    <source>
        <dbReference type="Proteomes" id="UP000318509"/>
    </source>
</evidence>
<reference evidence="2 3" key="1">
    <citation type="journal article" date="2019" name="Nat. Microbiol.">
        <title>Mediterranean grassland soil C-N compound turnover is dependent on rainfall and depth, and is mediated by genomically divergent microorganisms.</title>
        <authorList>
            <person name="Diamond S."/>
            <person name="Andeer P.F."/>
            <person name="Li Z."/>
            <person name="Crits-Christoph A."/>
            <person name="Burstein D."/>
            <person name="Anantharaman K."/>
            <person name="Lane K.R."/>
            <person name="Thomas B.C."/>
            <person name="Pan C."/>
            <person name="Northen T.R."/>
            <person name="Banfield J.F."/>
        </authorList>
    </citation>
    <scope>NUCLEOTIDE SEQUENCE [LARGE SCALE GENOMIC DNA]</scope>
    <source>
        <strain evidence="2">NP_3</strain>
    </source>
</reference>
<gene>
    <name evidence="2" type="ORF">E6H00_14945</name>
</gene>
<protein>
    <submittedName>
        <fullName evidence="2">Uncharacterized protein</fullName>
    </submittedName>
</protein>
<evidence type="ECO:0000313" key="2">
    <source>
        <dbReference type="EMBL" id="TMI87683.1"/>
    </source>
</evidence>
<feature type="compositionally biased region" description="Basic and acidic residues" evidence="1">
    <location>
        <begin position="47"/>
        <end position="56"/>
    </location>
</feature>
<sequence length="143" mass="15666">MTSKLVPVKKYAACRYCGKSDGLAWTNAPNGKWRLVEAGYGVRHPEQIFADPDKPHRCQKHRGREVEAAPGDGEDGAGRGTREEAAAISLALTVEELKTLRAALVLVMDQGDHRARLPVAEQRELQRVRDLVTDLLLDAGEGP</sequence>
<accession>A0A537JVZ3</accession>
<feature type="region of interest" description="Disordered" evidence="1">
    <location>
        <begin position="47"/>
        <end position="82"/>
    </location>
</feature>
<proteinExistence type="predicted"/>
<dbReference type="EMBL" id="VBAK01000152">
    <property type="protein sequence ID" value="TMI87683.1"/>
    <property type="molecule type" value="Genomic_DNA"/>
</dbReference>